<comment type="caution">
    <text evidence="2">The sequence shown here is derived from an EMBL/GenBank/DDBJ whole genome shotgun (WGS) entry which is preliminary data.</text>
</comment>
<protein>
    <recommendedName>
        <fullName evidence="4">Secreted protein</fullName>
    </recommendedName>
</protein>
<keyword evidence="1" id="KW-0732">Signal</keyword>
<sequence>MHRALLVDDSLLLLFLSPTLASLAFDVLSGAPVDEVEQLITALPEGLRLLPLFPTIHYTIRHYLAKVERTRPDRSRCVSYGAIKGLCGVLQRCISLLLCIATPQLSSFSITYWKRGFEEEVREFVLSLLISCQTFASLEEIAARSTCLHLASLLPSRPLFRLGKLAIVDVGYHPDDAFIKDTSCLAGHL</sequence>
<accession>A0A9P7A3E0</accession>
<proteinExistence type="predicted"/>
<organism evidence="2 3">
    <name type="scientific">Suillus placidus</name>
    <dbReference type="NCBI Taxonomy" id="48579"/>
    <lineage>
        <taxon>Eukaryota</taxon>
        <taxon>Fungi</taxon>
        <taxon>Dikarya</taxon>
        <taxon>Basidiomycota</taxon>
        <taxon>Agaricomycotina</taxon>
        <taxon>Agaricomycetes</taxon>
        <taxon>Agaricomycetidae</taxon>
        <taxon>Boletales</taxon>
        <taxon>Suillineae</taxon>
        <taxon>Suillaceae</taxon>
        <taxon>Suillus</taxon>
    </lineage>
</organism>
<feature type="chain" id="PRO_5040140478" description="Secreted protein" evidence="1">
    <location>
        <begin position="22"/>
        <end position="189"/>
    </location>
</feature>
<evidence type="ECO:0000313" key="2">
    <source>
        <dbReference type="EMBL" id="KAG1781363.1"/>
    </source>
</evidence>
<evidence type="ECO:0000313" key="3">
    <source>
        <dbReference type="Proteomes" id="UP000714275"/>
    </source>
</evidence>
<feature type="signal peptide" evidence="1">
    <location>
        <begin position="1"/>
        <end position="21"/>
    </location>
</feature>
<dbReference type="Proteomes" id="UP000714275">
    <property type="component" value="Unassembled WGS sequence"/>
</dbReference>
<evidence type="ECO:0000256" key="1">
    <source>
        <dbReference type="SAM" id="SignalP"/>
    </source>
</evidence>
<gene>
    <name evidence="2" type="ORF">EV702DRAFT_1193545</name>
</gene>
<reference evidence="2" key="1">
    <citation type="journal article" date="2020" name="New Phytol.">
        <title>Comparative genomics reveals dynamic genome evolution in host specialist ectomycorrhizal fungi.</title>
        <authorList>
            <person name="Lofgren L.A."/>
            <person name="Nguyen N.H."/>
            <person name="Vilgalys R."/>
            <person name="Ruytinx J."/>
            <person name="Liao H.L."/>
            <person name="Branco S."/>
            <person name="Kuo A."/>
            <person name="LaButti K."/>
            <person name="Lipzen A."/>
            <person name="Andreopoulos W."/>
            <person name="Pangilinan J."/>
            <person name="Riley R."/>
            <person name="Hundley H."/>
            <person name="Na H."/>
            <person name="Barry K."/>
            <person name="Grigoriev I.V."/>
            <person name="Stajich J.E."/>
            <person name="Kennedy P.G."/>
        </authorList>
    </citation>
    <scope>NUCLEOTIDE SEQUENCE</scope>
    <source>
        <strain evidence="2">DOB743</strain>
    </source>
</reference>
<name>A0A9P7A3E0_9AGAM</name>
<dbReference type="AlphaFoldDB" id="A0A9P7A3E0"/>
<keyword evidence="3" id="KW-1185">Reference proteome</keyword>
<dbReference type="EMBL" id="JABBWD010000006">
    <property type="protein sequence ID" value="KAG1781363.1"/>
    <property type="molecule type" value="Genomic_DNA"/>
</dbReference>
<evidence type="ECO:0008006" key="4">
    <source>
        <dbReference type="Google" id="ProtNLM"/>
    </source>
</evidence>